<dbReference type="PANTHER" id="PTHR18901:SF38">
    <property type="entry name" value="PSEUDOURIDINE-5'-PHOSPHATASE"/>
    <property type="match status" value="1"/>
</dbReference>
<dbReference type="GeneID" id="43683368"/>
<dbReference type="Gene3D" id="3.40.50.1000">
    <property type="entry name" value="HAD superfamily/HAD-like"/>
    <property type="match status" value="1"/>
</dbReference>
<reference evidence="4 5" key="1">
    <citation type="submission" date="2014-04" db="EMBL/GenBank/DDBJ databases">
        <title>Genome sequencing of Vibrio navarrensis strains.</title>
        <authorList>
            <person name="Gladney L.M."/>
            <person name="Katz L.S."/>
            <person name="Marino-Ramirez L."/>
            <person name="Jordan I.K."/>
        </authorList>
    </citation>
    <scope>NUCLEOTIDE SEQUENCE [LARGE SCALE GENOMIC DNA]</scope>
    <source>
        <strain evidence="4 5">ATCC 51183</strain>
    </source>
</reference>
<keyword evidence="2" id="KW-0479">Metal-binding</keyword>
<keyword evidence="3" id="KW-0378">Hydrolase</keyword>
<dbReference type="EMBL" id="JMCG01000001">
    <property type="protein sequence ID" value="KGK11478.1"/>
    <property type="molecule type" value="Genomic_DNA"/>
</dbReference>
<dbReference type="Pfam" id="PF00702">
    <property type="entry name" value="Hydrolase"/>
    <property type="match status" value="1"/>
</dbReference>
<dbReference type="SFLD" id="SFLDG01129">
    <property type="entry name" value="C1.5:_HAD__Beta-PGM__Phosphata"/>
    <property type="match status" value="1"/>
</dbReference>
<dbReference type="SUPFAM" id="SSF56784">
    <property type="entry name" value="HAD-like"/>
    <property type="match status" value="1"/>
</dbReference>
<dbReference type="SFLD" id="SFLDS00003">
    <property type="entry name" value="Haloacid_Dehalogenase"/>
    <property type="match status" value="1"/>
</dbReference>
<dbReference type="Proteomes" id="UP000029994">
    <property type="component" value="Unassembled WGS sequence"/>
</dbReference>
<name>A0A099LTB9_9VIBR</name>
<proteinExistence type="inferred from homology"/>
<dbReference type="CDD" id="cd07505">
    <property type="entry name" value="HAD_BPGM-like"/>
    <property type="match status" value="1"/>
</dbReference>
<dbReference type="PANTHER" id="PTHR18901">
    <property type="entry name" value="2-DEOXYGLUCOSE-6-PHOSPHATE PHOSPHATASE 2"/>
    <property type="match status" value="1"/>
</dbReference>
<evidence type="ECO:0000256" key="1">
    <source>
        <dbReference type="ARBA" id="ARBA00006171"/>
    </source>
</evidence>
<accession>A0A099LTB9</accession>
<dbReference type="RefSeq" id="WP_039426926.1">
    <property type="nucleotide sequence ID" value="NZ_CP061844.1"/>
</dbReference>
<comment type="caution">
    <text evidence="4">The sequence shown here is derived from an EMBL/GenBank/DDBJ whole genome shotgun (WGS) entry which is preliminary data.</text>
</comment>
<dbReference type="STRING" id="29495.EA26_09205"/>
<dbReference type="NCBIfam" id="TIGR01509">
    <property type="entry name" value="HAD-SF-IA-v3"/>
    <property type="match status" value="1"/>
</dbReference>
<comment type="similarity">
    <text evidence="1">Belongs to the HAD-like hydrolase superfamily. CbbY/CbbZ/Gph/YieH family.</text>
</comment>
<evidence type="ECO:0000313" key="5">
    <source>
        <dbReference type="Proteomes" id="UP000029994"/>
    </source>
</evidence>
<sequence length="216" mass="23965">MNFAAAIFDMDGLLLDTERVCMQVFEQACHAQNLPFYKETYLSVIGRNAAGIEAVLREAYGDDLDRLHAEWRQRYNQVVFHEAIPVKAGVIELLQWLKAQQIPTAVATSTQKEVASVKLKLAGLDHYFDSITTGCEVSHGKPDPEIYLLAASRLKIAPEHCLAFEDSNNGVRAAVAAQMITYQIPDLVEPCTEVKGFGHHICPSLTDVLAQLSEQH</sequence>
<protein>
    <submittedName>
        <fullName evidence="4">CbbY</fullName>
    </submittedName>
</protein>
<dbReference type="GO" id="GO:0016787">
    <property type="term" value="F:hydrolase activity"/>
    <property type="evidence" value="ECO:0007669"/>
    <property type="project" value="UniProtKB-KW"/>
</dbReference>
<dbReference type="eggNOG" id="COG0637">
    <property type="taxonomic scope" value="Bacteria"/>
</dbReference>
<dbReference type="FunFam" id="3.40.50.1000:FF:000036">
    <property type="entry name" value="HAD family hydrolase"/>
    <property type="match status" value="1"/>
</dbReference>
<dbReference type="Gene3D" id="1.10.150.240">
    <property type="entry name" value="Putative phosphatase, domain 2"/>
    <property type="match status" value="1"/>
</dbReference>
<gene>
    <name evidence="4" type="ORF">EA26_09205</name>
</gene>
<organism evidence="4 5">
    <name type="scientific">Vibrio navarrensis</name>
    <dbReference type="NCBI Taxonomy" id="29495"/>
    <lineage>
        <taxon>Bacteria</taxon>
        <taxon>Pseudomonadati</taxon>
        <taxon>Pseudomonadota</taxon>
        <taxon>Gammaproteobacteria</taxon>
        <taxon>Vibrionales</taxon>
        <taxon>Vibrionaceae</taxon>
        <taxon>Vibrio</taxon>
    </lineage>
</organism>
<keyword evidence="5" id="KW-1185">Reference proteome</keyword>
<dbReference type="InterPro" id="IPR036412">
    <property type="entry name" value="HAD-like_sf"/>
</dbReference>
<dbReference type="AlphaFoldDB" id="A0A099LTB9"/>
<evidence type="ECO:0000256" key="2">
    <source>
        <dbReference type="ARBA" id="ARBA00022723"/>
    </source>
</evidence>
<dbReference type="InterPro" id="IPR023198">
    <property type="entry name" value="PGP-like_dom2"/>
</dbReference>
<dbReference type="InterPro" id="IPR023214">
    <property type="entry name" value="HAD_sf"/>
</dbReference>
<evidence type="ECO:0000256" key="3">
    <source>
        <dbReference type="ARBA" id="ARBA00022801"/>
    </source>
</evidence>
<dbReference type="GO" id="GO:0000287">
    <property type="term" value="F:magnesium ion binding"/>
    <property type="evidence" value="ECO:0007669"/>
    <property type="project" value="UniProtKB-ARBA"/>
</dbReference>
<evidence type="ECO:0000313" key="4">
    <source>
        <dbReference type="EMBL" id="KGK11478.1"/>
    </source>
</evidence>
<dbReference type="InterPro" id="IPR006439">
    <property type="entry name" value="HAD-SF_hydro_IA"/>
</dbReference>
<dbReference type="PRINTS" id="PR00413">
    <property type="entry name" value="HADHALOGNASE"/>
</dbReference>
<dbReference type="SFLD" id="SFLDG01135">
    <property type="entry name" value="C1.5.6:_HAD__Beta-PGM__Phospha"/>
    <property type="match status" value="1"/>
</dbReference>